<accession>A0ABU9VDC9</accession>
<proteinExistence type="predicted"/>
<feature type="domain" description="Heparinase II/III-like C-terminal" evidence="2">
    <location>
        <begin position="385"/>
        <end position="565"/>
    </location>
</feature>
<evidence type="ECO:0000256" key="1">
    <source>
        <dbReference type="ARBA" id="ARBA00004196"/>
    </source>
</evidence>
<dbReference type="PANTHER" id="PTHR38045">
    <property type="entry name" value="CHROMOSOME 1, WHOLE GENOME SHOTGUN SEQUENCE"/>
    <property type="match status" value="1"/>
</dbReference>
<dbReference type="PANTHER" id="PTHR38045:SF1">
    <property type="entry name" value="HEPARINASE II_III-LIKE PROTEIN"/>
    <property type="match status" value="1"/>
</dbReference>
<keyword evidence="4" id="KW-1185">Reference proteome</keyword>
<evidence type="ECO:0000313" key="3">
    <source>
        <dbReference type="EMBL" id="MEN0641833.1"/>
    </source>
</evidence>
<organism evidence="3 4">
    <name type="scientific">Alkalicoccobacillus gibsonii</name>
    <dbReference type="NCBI Taxonomy" id="79881"/>
    <lineage>
        <taxon>Bacteria</taxon>
        <taxon>Bacillati</taxon>
        <taxon>Bacillota</taxon>
        <taxon>Bacilli</taxon>
        <taxon>Bacillales</taxon>
        <taxon>Bacillaceae</taxon>
        <taxon>Alkalicoccobacillus</taxon>
    </lineage>
</organism>
<dbReference type="InterPro" id="IPR008929">
    <property type="entry name" value="Chondroitin_lyas"/>
</dbReference>
<dbReference type="Proteomes" id="UP001418796">
    <property type="component" value="Unassembled WGS sequence"/>
</dbReference>
<gene>
    <name evidence="3" type="ORF">MKY91_01475</name>
</gene>
<evidence type="ECO:0000259" key="2">
    <source>
        <dbReference type="Pfam" id="PF07940"/>
    </source>
</evidence>
<dbReference type="RefSeq" id="WP_343129016.1">
    <property type="nucleotide sequence ID" value="NZ_JBCITK010000001.1"/>
</dbReference>
<dbReference type="SUPFAM" id="SSF48230">
    <property type="entry name" value="Chondroitin AC/alginate lyase"/>
    <property type="match status" value="1"/>
</dbReference>
<evidence type="ECO:0000313" key="4">
    <source>
        <dbReference type="Proteomes" id="UP001418796"/>
    </source>
</evidence>
<comment type="caution">
    <text evidence="3">The sequence shown here is derived from an EMBL/GenBank/DDBJ whole genome shotgun (WGS) entry which is preliminary data.</text>
</comment>
<comment type="subcellular location">
    <subcellularLocation>
        <location evidence="1">Cell envelope</location>
    </subcellularLocation>
</comment>
<dbReference type="Gene3D" id="1.50.10.100">
    <property type="entry name" value="Chondroitin AC/alginate lyase"/>
    <property type="match status" value="1"/>
</dbReference>
<name>A0ABU9VDC9_9BACI</name>
<protein>
    <submittedName>
        <fullName evidence="3">Heparinase II/III family protein</fullName>
    </submittedName>
</protein>
<dbReference type="EMBL" id="JBCITK010000001">
    <property type="protein sequence ID" value="MEN0641833.1"/>
    <property type="molecule type" value="Genomic_DNA"/>
</dbReference>
<dbReference type="Pfam" id="PF07940">
    <property type="entry name" value="Hepar_II_III_C"/>
    <property type="match status" value="1"/>
</dbReference>
<reference evidence="3 4" key="1">
    <citation type="submission" date="2024-03" db="EMBL/GenBank/DDBJ databases">
        <title>Bacilli Hybrid Assemblies.</title>
        <authorList>
            <person name="Kovac J."/>
        </authorList>
    </citation>
    <scope>NUCLEOTIDE SEQUENCE [LARGE SCALE GENOMIC DNA]</scope>
    <source>
        <strain evidence="3 4">FSL R7-0666</strain>
    </source>
</reference>
<sequence>MKKSLFMDVYGEPISPKRIHQKIQQSSFLQMWVEDLSTYAQSVLHTQMPELDYDSFNAYFINGDRDPYQQLYFERRKRLTTFSILSYLYPDHLEYRTHLHSTIWAICGEWTWCLPAHLRQDSAFEKSDDHLEAHQQIDLFAAETAFSLAEILTMFEESLPSLIKQRIHYETRRRVLKPFQEVEQSWVQATHNWSAVCAGSIGACAIYLVESKEELQRILDKCIKSVSYFVAGLTNEGVCQEGYHYWQYGFGYFIYFADLLKKHTEGKVNLLILPKIKETAHFQEKVFMGRNTVANFSDAIEKASPLLGLSHYLHTQFEHVHLPETNECATWDSDPCFRFAPALRHFIWYDETKEGRAWPTHTSHFSEAQWYLSTFDYQNQVVGIALKGGHNNEPHNHNDLGHFMIYVNGVSMLSDIGAGHYSKASFNADRYQMLSNGSHGHSVPLIGGCVQQQGIDAFARVISFKDRGKQSEYQLNLTHAYTTPSLQTFTRKWKVDKELGCVRLTDSFMLASPESITERFVSLVESVHVELGKMILSHGDSSLYLMYDREFTPIVKKEHIIDHFGVGKEITLIDFSFENIVGEFSFTCQFKL</sequence>
<dbReference type="InterPro" id="IPR012480">
    <property type="entry name" value="Hepar_II_III_C"/>
</dbReference>